<organism evidence="4 5">
    <name type="scientific">Apiospora arundinis</name>
    <dbReference type="NCBI Taxonomy" id="335852"/>
    <lineage>
        <taxon>Eukaryota</taxon>
        <taxon>Fungi</taxon>
        <taxon>Dikarya</taxon>
        <taxon>Ascomycota</taxon>
        <taxon>Pezizomycotina</taxon>
        <taxon>Sordariomycetes</taxon>
        <taxon>Xylariomycetidae</taxon>
        <taxon>Amphisphaeriales</taxon>
        <taxon>Apiosporaceae</taxon>
        <taxon>Apiospora</taxon>
    </lineage>
</organism>
<name>A0ABR2IWI3_9PEZI</name>
<keyword evidence="2" id="KW-0472">Membrane</keyword>
<dbReference type="Gene3D" id="2.120.10.70">
    <property type="entry name" value="Fucose-specific lectin"/>
    <property type="match status" value="1"/>
</dbReference>
<feature type="region of interest" description="Disordered" evidence="1">
    <location>
        <begin position="452"/>
        <end position="583"/>
    </location>
</feature>
<sequence length="583" mass="62780">MALATRNAAFLLYAAQLCLQCAQASQIAAFINGGYKAPQVAMYDSASDSILYSLCNSKDVPVFPGDKSAAFELQPQFPPTPGTHISLIGYADDKGKLQTQLFYQTKDGHIVEALYQCNDTGYYVPSNGSDKPAFKLTDVKDIAMPKKPTDLTALLLGDDGGIRVHYKSEKQSSVYSIKYKSKEKNRWVNAGASQPLPTVGNIAAGFAVADKITVVTPTSDIAGGQQSMFISTAVDDEKAWAIDTVPVPIHAANVSDNGNIVPVMSNMTTDPSEYQIQYDTRDPKWSFDALDPLAAPLGLTFGTGEMMSIFYIGKDKALHQVRREENSDKSFRWSNATRPDAKAWPPADDVSAHFGVAYDAQADSIWVYYMSNKTMMQLQQPTAGQWKEAVALPKTQKEVNESSGGGGGGGGLSKGAKLGVGIGVGLGLPLLLALIAAYVFYHSRKSRRNRAAENAALHDAHAAAVAPPSHPGSPAPRYTSGFWQPGPGQQPHDGPWPQNQPGVPYSDQNGYIKPESGYGWGNGAPGDQKLQQHHYSGQMLPHQSPPAQTQPVFEMGNNQVVPPPQEMSGETTTVNERPSPHPK</sequence>
<evidence type="ECO:0000256" key="1">
    <source>
        <dbReference type="SAM" id="MobiDB-lite"/>
    </source>
</evidence>
<evidence type="ECO:0000256" key="3">
    <source>
        <dbReference type="SAM" id="SignalP"/>
    </source>
</evidence>
<feature type="chain" id="PRO_5047011104" description="Fucose-specific lectin" evidence="3">
    <location>
        <begin position="25"/>
        <end position="583"/>
    </location>
</feature>
<keyword evidence="2" id="KW-1133">Transmembrane helix</keyword>
<evidence type="ECO:0000313" key="4">
    <source>
        <dbReference type="EMBL" id="KAK8868966.1"/>
    </source>
</evidence>
<feature type="transmembrane region" description="Helical" evidence="2">
    <location>
        <begin position="418"/>
        <end position="441"/>
    </location>
</feature>
<feature type="signal peptide" evidence="3">
    <location>
        <begin position="1"/>
        <end position="24"/>
    </location>
</feature>
<dbReference type="Proteomes" id="UP001390339">
    <property type="component" value="Unassembled WGS sequence"/>
</dbReference>
<gene>
    <name evidence="4" type="ORF">PGQ11_007544</name>
</gene>
<dbReference type="EMBL" id="JAPCWZ010000004">
    <property type="protein sequence ID" value="KAK8868966.1"/>
    <property type="molecule type" value="Genomic_DNA"/>
</dbReference>
<evidence type="ECO:0000313" key="5">
    <source>
        <dbReference type="Proteomes" id="UP001390339"/>
    </source>
</evidence>
<evidence type="ECO:0000256" key="2">
    <source>
        <dbReference type="SAM" id="Phobius"/>
    </source>
</evidence>
<protein>
    <recommendedName>
        <fullName evidence="6">Fucose-specific lectin</fullName>
    </recommendedName>
</protein>
<dbReference type="SUPFAM" id="SSF89372">
    <property type="entry name" value="Fucose-specific lectin"/>
    <property type="match status" value="1"/>
</dbReference>
<keyword evidence="2" id="KW-0812">Transmembrane</keyword>
<accession>A0ABR2IWI3</accession>
<feature type="compositionally biased region" description="Low complexity" evidence="1">
    <location>
        <begin position="484"/>
        <end position="497"/>
    </location>
</feature>
<keyword evidence="3" id="KW-0732">Signal</keyword>
<proteinExistence type="predicted"/>
<evidence type="ECO:0008006" key="6">
    <source>
        <dbReference type="Google" id="ProtNLM"/>
    </source>
</evidence>
<feature type="compositionally biased region" description="Polar residues" evidence="1">
    <location>
        <begin position="545"/>
        <end position="560"/>
    </location>
</feature>
<reference evidence="4 5" key="1">
    <citation type="journal article" date="2024" name="IMA Fungus">
        <title>Apiospora arundinis, a panoply of carbohydrate-active enzymes and secondary metabolites.</title>
        <authorList>
            <person name="Sorensen T."/>
            <person name="Petersen C."/>
            <person name="Muurmann A.T."/>
            <person name="Christiansen J.V."/>
            <person name="Brundto M.L."/>
            <person name="Overgaard C.K."/>
            <person name="Boysen A.T."/>
            <person name="Wollenberg R.D."/>
            <person name="Larsen T.O."/>
            <person name="Sorensen J.L."/>
            <person name="Nielsen K.L."/>
            <person name="Sondergaard T.E."/>
        </authorList>
    </citation>
    <scope>NUCLEOTIDE SEQUENCE [LARGE SCALE GENOMIC DNA]</scope>
    <source>
        <strain evidence="4 5">AAU 773</strain>
    </source>
</reference>
<keyword evidence="5" id="KW-1185">Reference proteome</keyword>
<comment type="caution">
    <text evidence="4">The sequence shown here is derived from an EMBL/GenBank/DDBJ whole genome shotgun (WGS) entry which is preliminary data.</text>
</comment>